<evidence type="ECO:0000256" key="1">
    <source>
        <dbReference type="SAM" id="Phobius"/>
    </source>
</evidence>
<evidence type="ECO:0000313" key="2">
    <source>
        <dbReference type="EMBL" id="THF64580.1"/>
    </source>
</evidence>
<dbReference type="AlphaFoldDB" id="A0A4S4AXE3"/>
<sequence>MLIWQGWGVLTVVLTLAGIVLADAIAGADNSAPWAQALGFFLAAALVGPLGYYLNKRPGRVLVDPETGEKVELRIRHTLFWIPMQYWAIVLIAGGLLLLLS</sequence>
<keyword evidence="1" id="KW-0812">Transmembrane</keyword>
<reference evidence="2 3" key="1">
    <citation type="submission" date="2019-04" db="EMBL/GenBank/DDBJ databases">
        <title>Azoarcus nasutitermitis sp. nov. isolated from termite nest.</title>
        <authorList>
            <person name="Lin S.-Y."/>
            <person name="Hameed A."/>
            <person name="Hsu Y.-H."/>
            <person name="Young C.-C."/>
        </authorList>
    </citation>
    <scope>NUCLEOTIDE SEQUENCE [LARGE SCALE GENOMIC DNA]</scope>
    <source>
        <strain evidence="2 3">CC-YHH838</strain>
    </source>
</reference>
<gene>
    <name evidence="2" type="ORF">E6C76_10980</name>
</gene>
<dbReference type="OrthoDB" id="769710at2"/>
<organism evidence="2 3">
    <name type="scientific">Pseudothauera nasutitermitis</name>
    <dbReference type="NCBI Taxonomy" id="2565930"/>
    <lineage>
        <taxon>Bacteria</taxon>
        <taxon>Pseudomonadati</taxon>
        <taxon>Pseudomonadota</taxon>
        <taxon>Betaproteobacteria</taxon>
        <taxon>Rhodocyclales</taxon>
        <taxon>Zoogloeaceae</taxon>
        <taxon>Pseudothauera</taxon>
    </lineage>
</organism>
<protein>
    <submittedName>
        <fullName evidence="2">Uncharacterized protein</fullName>
    </submittedName>
</protein>
<keyword evidence="1" id="KW-0472">Membrane</keyword>
<feature type="transmembrane region" description="Helical" evidence="1">
    <location>
        <begin position="32"/>
        <end position="54"/>
    </location>
</feature>
<dbReference type="EMBL" id="SSOC01000004">
    <property type="protein sequence ID" value="THF64580.1"/>
    <property type="molecule type" value="Genomic_DNA"/>
</dbReference>
<proteinExistence type="predicted"/>
<keyword evidence="3" id="KW-1185">Reference proteome</keyword>
<accession>A0A4S4AXE3</accession>
<dbReference type="RefSeq" id="WP_136348299.1">
    <property type="nucleotide sequence ID" value="NZ_SSOC01000004.1"/>
</dbReference>
<comment type="caution">
    <text evidence="2">The sequence shown here is derived from an EMBL/GenBank/DDBJ whole genome shotgun (WGS) entry which is preliminary data.</text>
</comment>
<feature type="transmembrane region" description="Helical" evidence="1">
    <location>
        <begin position="79"/>
        <end position="100"/>
    </location>
</feature>
<dbReference type="Proteomes" id="UP000308430">
    <property type="component" value="Unassembled WGS sequence"/>
</dbReference>
<keyword evidence="1" id="KW-1133">Transmembrane helix</keyword>
<evidence type="ECO:0000313" key="3">
    <source>
        <dbReference type="Proteomes" id="UP000308430"/>
    </source>
</evidence>
<name>A0A4S4AXE3_9RHOO</name>